<evidence type="ECO:0000256" key="1">
    <source>
        <dbReference type="SAM" id="MobiDB-lite"/>
    </source>
</evidence>
<keyword evidence="2" id="KW-0472">Membrane</keyword>
<name>A0A7I9YDX1_MYCAL</name>
<dbReference type="Pfam" id="PF10066">
    <property type="entry name" value="DUF2304"/>
    <property type="match status" value="1"/>
</dbReference>
<feature type="region of interest" description="Disordered" evidence="1">
    <location>
        <begin position="106"/>
        <end position="163"/>
    </location>
</feature>
<protein>
    <recommendedName>
        <fullName evidence="5">DUF2304 domain-containing protein</fullName>
    </recommendedName>
</protein>
<dbReference type="InterPro" id="IPR019277">
    <property type="entry name" value="DUF2304"/>
</dbReference>
<feature type="compositionally biased region" description="Basic and acidic residues" evidence="1">
    <location>
        <begin position="154"/>
        <end position="163"/>
    </location>
</feature>
<evidence type="ECO:0000313" key="4">
    <source>
        <dbReference type="Proteomes" id="UP000465305"/>
    </source>
</evidence>
<evidence type="ECO:0000313" key="3">
    <source>
        <dbReference type="EMBL" id="GFG86895.1"/>
    </source>
</evidence>
<comment type="caution">
    <text evidence="3">The sequence shown here is derived from an EMBL/GenBank/DDBJ whole genome shotgun (WGS) entry which is preliminary data.</text>
</comment>
<evidence type="ECO:0000256" key="2">
    <source>
        <dbReference type="SAM" id="Phobius"/>
    </source>
</evidence>
<gene>
    <name evidence="3" type="ORF">MALGJ_35710</name>
</gene>
<feature type="transmembrane region" description="Helical" evidence="2">
    <location>
        <begin position="68"/>
        <end position="88"/>
    </location>
</feature>
<keyword evidence="2" id="KW-0812">Transmembrane</keyword>
<proteinExistence type="predicted"/>
<feature type="compositionally biased region" description="Basic and acidic residues" evidence="1">
    <location>
        <begin position="117"/>
        <end position="142"/>
    </location>
</feature>
<feature type="transmembrane region" description="Helical" evidence="2">
    <location>
        <begin position="30"/>
        <end position="48"/>
    </location>
</feature>
<reference evidence="3 4" key="1">
    <citation type="journal article" date="2019" name="Emerg. Microbes Infect.">
        <title>Comprehensive subspecies identification of 175 nontuberculous mycobacteria species based on 7547 genomic profiles.</title>
        <authorList>
            <person name="Matsumoto Y."/>
            <person name="Kinjo T."/>
            <person name="Motooka D."/>
            <person name="Nabeya D."/>
            <person name="Jung N."/>
            <person name="Uechi K."/>
            <person name="Horii T."/>
            <person name="Iida T."/>
            <person name="Fujita J."/>
            <person name="Nakamura S."/>
        </authorList>
    </citation>
    <scope>NUCLEOTIDE SEQUENCE [LARGE SCALE GENOMIC DNA]</scope>
    <source>
        <strain evidence="3 4">JCM 30723</strain>
    </source>
</reference>
<organism evidence="3 4">
    <name type="scientific">Mycolicibacter algericus</name>
    <name type="common">Mycobacterium algericum</name>
    <dbReference type="NCBI Taxonomy" id="1288388"/>
    <lineage>
        <taxon>Bacteria</taxon>
        <taxon>Bacillati</taxon>
        <taxon>Actinomycetota</taxon>
        <taxon>Actinomycetes</taxon>
        <taxon>Mycobacteriales</taxon>
        <taxon>Mycobacteriaceae</taxon>
        <taxon>Mycolicibacter</taxon>
    </lineage>
</organism>
<evidence type="ECO:0008006" key="5">
    <source>
        <dbReference type="Google" id="ProtNLM"/>
    </source>
</evidence>
<dbReference type="EMBL" id="BLKY01000001">
    <property type="protein sequence ID" value="GFG86895.1"/>
    <property type="molecule type" value="Genomic_DNA"/>
</dbReference>
<dbReference type="AlphaFoldDB" id="A0A7I9YDX1"/>
<accession>A0A7I9YDX1</accession>
<keyword evidence="2" id="KW-1133">Transmembrane helix</keyword>
<feature type="transmembrane region" description="Helical" evidence="2">
    <location>
        <begin position="6"/>
        <end position="23"/>
    </location>
</feature>
<sequence length="163" mass="18112">MNWIKVLLIAAVLALLIYLLLSRGSAQSRAWVKIGYLGFVVAGIYAVLRPDDTTVVANWLGVRRGTDLMLYVLIMVFAFTTLSTYMRFRDLELRYARLARVVALAQAQSPEPGGSARLDEGEPKLEPPHQHRGSARPDEGEPKLGPPHQHRGSARPDEGEPRL</sequence>
<dbReference type="Proteomes" id="UP000465305">
    <property type="component" value="Unassembled WGS sequence"/>
</dbReference>